<protein>
    <recommendedName>
        <fullName evidence="11">CTP synthase</fullName>
        <ecNumber evidence="11">6.3.4.2</ecNumber>
    </recommendedName>
    <alternativeName>
        <fullName evidence="11">UTP--ammonia ligase</fullName>
    </alternativeName>
</protein>
<dbReference type="SUPFAM" id="SSF52317">
    <property type="entry name" value="Class I glutamine amidotransferase-like"/>
    <property type="match status" value="1"/>
</dbReference>
<dbReference type="Pfam" id="PF06418">
    <property type="entry name" value="CTP_synth_N"/>
    <property type="match status" value="1"/>
</dbReference>
<evidence type="ECO:0000256" key="8">
    <source>
        <dbReference type="ARBA" id="ARBA00022962"/>
    </source>
</evidence>
<evidence type="ECO:0000259" key="13">
    <source>
        <dbReference type="Pfam" id="PF00117"/>
    </source>
</evidence>
<comment type="catalytic activity">
    <reaction evidence="10 11">
        <text>UTP + L-glutamine + ATP + H2O = CTP + L-glutamate + ADP + phosphate + 2 H(+)</text>
        <dbReference type="Rhea" id="RHEA:26426"/>
        <dbReference type="ChEBI" id="CHEBI:15377"/>
        <dbReference type="ChEBI" id="CHEBI:15378"/>
        <dbReference type="ChEBI" id="CHEBI:29985"/>
        <dbReference type="ChEBI" id="CHEBI:30616"/>
        <dbReference type="ChEBI" id="CHEBI:37563"/>
        <dbReference type="ChEBI" id="CHEBI:43474"/>
        <dbReference type="ChEBI" id="CHEBI:46398"/>
        <dbReference type="ChEBI" id="CHEBI:58359"/>
        <dbReference type="ChEBI" id="CHEBI:456216"/>
        <dbReference type="EC" id="6.3.4.2"/>
    </reaction>
</comment>
<organism evidence="15 16">
    <name type="scientific">Giardia intestinalis</name>
    <name type="common">Giardia lamblia</name>
    <dbReference type="NCBI Taxonomy" id="5741"/>
    <lineage>
        <taxon>Eukaryota</taxon>
        <taxon>Metamonada</taxon>
        <taxon>Diplomonadida</taxon>
        <taxon>Hexamitidae</taxon>
        <taxon>Giardiinae</taxon>
        <taxon>Giardia</taxon>
    </lineage>
</organism>
<comment type="pathway">
    <text evidence="1 11">Pyrimidine metabolism; CTP biosynthesis via de novo pathway; CTP from UDP: step 2/2.</text>
</comment>
<dbReference type="GO" id="GO:0044210">
    <property type="term" value="P:'de novo' CTP biosynthetic process"/>
    <property type="evidence" value="ECO:0007669"/>
    <property type="project" value="UniProtKB-UniRule"/>
</dbReference>
<evidence type="ECO:0000313" key="15">
    <source>
        <dbReference type="EMBL" id="ESU41617.1"/>
    </source>
</evidence>
<dbReference type="OrthoDB" id="1739076at2759"/>
<keyword evidence="8 11" id="KW-0315">Glutamine amidotransferase</keyword>
<comment type="function">
    <text evidence="11">Catalyzes the ATP-dependent amination of UTP to CTP with either L-glutamine or ammonia as the source of nitrogen.</text>
</comment>
<evidence type="ECO:0000256" key="2">
    <source>
        <dbReference type="ARBA" id="ARBA00007533"/>
    </source>
</evidence>
<reference evidence="16" key="1">
    <citation type="submission" date="2012-02" db="EMBL/GenBank/DDBJ databases">
        <title>Genome sequencing of Giardia lamblia Genotypes A2 and B isolates (DH and GS) and comparative analysis with the genomes of Genotypes A1 and E (WB and Pig).</title>
        <authorList>
            <person name="Adam R."/>
            <person name="Dahlstrom E."/>
            <person name="Martens C."/>
            <person name="Bruno D."/>
            <person name="Barbian K."/>
            <person name="Porcella S.F."/>
            <person name="Nash T."/>
        </authorList>
    </citation>
    <scope>NUCLEOTIDE SEQUENCE</scope>
    <source>
        <strain evidence="16">GS</strain>
    </source>
</reference>
<feature type="region of interest" description="Disordered" evidence="12">
    <location>
        <begin position="50"/>
        <end position="76"/>
    </location>
</feature>
<dbReference type="PROSITE" id="PS51273">
    <property type="entry name" value="GATASE_TYPE_1"/>
    <property type="match status" value="1"/>
</dbReference>
<feature type="domain" description="CTP synthase N-terminal" evidence="14">
    <location>
        <begin position="94"/>
        <end position="364"/>
    </location>
</feature>
<dbReference type="PANTHER" id="PTHR11550">
    <property type="entry name" value="CTP SYNTHASE"/>
    <property type="match status" value="1"/>
</dbReference>
<dbReference type="UniPathway" id="UPA00159">
    <property type="reaction ID" value="UER00277"/>
</dbReference>
<dbReference type="FunFam" id="3.40.50.880:FF:000069">
    <property type="entry name" value="CTP synthase"/>
    <property type="match status" value="1"/>
</dbReference>
<dbReference type="InterPro" id="IPR017456">
    <property type="entry name" value="CTP_synthase_N"/>
</dbReference>
<evidence type="ECO:0000256" key="7">
    <source>
        <dbReference type="ARBA" id="ARBA00022842"/>
    </source>
</evidence>
<dbReference type="AlphaFoldDB" id="V6TTD6"/>
<dbReference type="EC" id="6.3.4.2" evidence="11"/>
<evidence type="ECO:0000256" key="6">
    <source>
        <dbReference type="ARBA" id="ARBA00022840"/>
    </source>
</evidence>
<evidence type="ECO:0000256" key="12">
    <source>
        <dbReference type="SAM" id="MobiDB-lite"/>
    </source>
</evidence>
<reference evidence="15 16" key="2">
    <citation type="journal article" date="2013" name="Genome Biol. Evol.">
        <title>Genome sequencing of Giardia lamblia genotypes A2 and B isolates (DH and GS) and comparative analysis with the genomes of genotypes A1 and E (WB and Pig).</title>
        <authorList>
            <person name="Adam R.D."/>
            <person name="Dahlstrom E.W."/>
            <person name="Martens C.A."/>
            <person name="Bruno D.P."/>
            <person name="Barbian K.D."/>
            <person name="Ricklefs S.M."/>
            <person name="Hernandez M.M."/>
            <person name="Narla N.P."/>
            <person name="Patel R.B."/>
            <person name="Porcella S.F."/>
            <person name="Nash T.E."/>
        </authorList>
    </citation>
    <scope>NUCLEOTIDE SEQUENCE [LARGE SCALE GENOMIC DNA]</scope>
    <source>
        <strain evidence="15 16">GS</strain>
    </source>
</reference>
<comment type="similarity">
    <text evidence="2 11">Belongs to the CTP synthase family.</text>
</comment>
<evidence type="ECO:0000256" key="3">
    <source>
        <dbReference type="ARBA" id="ARBA00022598"/>
    </source>
</evidence>
<keyword evidence="3 11" id="KW-0436">Ligase</keyword>
<dbReference type="Gene3D" id="3.40.50.880">
    <property type="match status" value="1"/>
</dbReference>
<dbReference type="NCBIfam" id="TIGR00337">
    <property type="entry name" value="PyrG"/>
    <property type="match status" value="1"/>
</dbReference>
<evidence type="ECO:0000256" key="10">
    <source>
        <dbReference type="ARBA" id="ARBA00047781"/>
    </source>
</evidence>
<dbReference type="GO" id="GO:0003883">
    <property type="term" value="F:CTP synthase activity"/>
    <property type="evidence" value="ECO:0007669"/>
    <property type="project" value="UniProtKB-UniRule"/>
</dbReference>
<dbReference type="InterPro" id="IPR033828">
    <property type="entry name" value="GATase1_CTP_Synthase"/>
</dbReference>
<dbReference type="VEuPathDB" id="GiardiaDB:GL50581_99"/>
<dbReference type="NCBIfam" id="NF003792">
    <property type="entry name" value="PRK05380.1"/>
    <property type="match status" value="1"/>
</dbReference>
<feature type="non-terminal residue" evidence="15">
    <location>
        <position position="1"/>
    </location>
</feature>
<dbReference type="FunFam" id="3.40.50.300:FF:000009">
    <property type="entry name" value="CTP synthase"/>
    <property type="match status" value="1"/>
</dbReference>
<keyword evidence="5 11" id="KW-0547">Nucleotide-binding</keyword>
<evidence type="ECO:0000259" key="14">
    <source>
        <dbReference type="Pfam" id="PF06418"/>
    </source>
</evidence>
<dbReference type="VEuPathDB" id="GiardiaDB:QR46_3831"/>
<dbReference type="VEuPathDB" id="GiardiaDB:DHA2_17587"/>
<dbReference type="Gene3D" id="3.40.50.300">
    <property type="entry name" value="P-loop containing nucleotide triphosphate hydrolases"/>
    <property type="match status" value="1"/>
</dbReference>
<sequence length="709" mass="77428">VPPGESQMPSARCRAAQTANTRTCLGGCAPCAPCPRNARWDTKVSALAGGGAKTAGCSPADGSRGQRSRRPQQAPASRVNLRKLNNCCFMQTYYIFVTGGVISGIGKGLFAASLGMLIKSYGYDVVMQKCDPYINVDPGLMSPYQHGEVFVTDDGAETDLDLGHYERFLDTNLTKLSSVTTGSIYSTVIQREREGGYNGMTVQVVPQIVDEIKARMRCFELMPTVLTDTPEPQRKHSPSIASGQKRFVIIEIGGTVGDMESTAFLEAMRQLIDDVGKCNACSFHVSYIPVLSNGKELKTKPTQHSVRTLLSVGIKPDFLVCRTESHLPKEIMAKLAHSCGLPREHIIENFTVQSIYQLPLLIKQVPSLVFNLFNLSPIKPAAEKEAKANLTKWSKVVEKFIYSVNSSMLDASVCKEHAKKPHICIGLVGKYVELRDAYISVYEAIYHAAAHSNCHVDIVSIVSDVYEGVHKDPLSASALITQSKELAKTGQGPYIEPQNNVPSEVTLESVDAVIIPGGFGSRGVSGKLEAIKYCRLNNKPLLGICLGMQCMAIEFANNVLNLKDATSTEFDPETTNPIIATIISEDIKTSNPLAATLIRGSGGSMRLGACNCTLMTGTLAQRCYQSKSTRERHRHRYEFNSKYKAMFEDKGVVFSGISTESSLVEIMEIPSLDFFLGVQFHPELLSRPLRPHPLFLGLINAALAKKKAT</sequence>
<dbReference type="VEuPathDB" id="GiardiaDB:GL50803_0017587"/>
<comment type="caution">
    <text evidence="15">The sequence shown here is derived from an EMBL/GenBank/DDBJ whole genome shotgun (WGS) entry which is preliminary data.</text>
</comment>
<evidence type="ECO:0000256" key="4">
    <source>
        <dbReference type="ARBA" id="ARBA00022723"/>
    </source>
</evidence>
<keyword evidence="9 11" id="KW-0665">Pyrimidine biosynthesis</keyword>
<dbReference type="InterPro" id="IPR017926">
    <property type="entry name" value="GATASE"/>
</dbReference>
<dbReference type="GO" id="GO:0046872">
    <property type="term" value="F:metal ion binding"/>
    <property type="evidence" value="ECO:0007669"/>
    <property type="project" value="UniProtKB-KW"/>
</dbReference>
<dbReference type="PANTHER" id="PTHR11550:SF0">
    <property type="entry name" value="CTP SYNTHASE-RELATED"/>
    <property type="match status" value="1"/>
</dbReference>
<dbReference type="Proteomes" id="UP000018040">
    <property type="component" value="Unassembled WGS sequence"/>
</dbReference>
<evidence type="ECO:0000256" key="5">
    <source>
        <dbReference type="ARBA" id="ARBA00022741"/>
    </source>
</evidence>
<evidence type="ECO:0000313" key="16">
    <source>
        <dbReference type="Proteomes" id="UP000018040"/>
    </source>
</evidence>
<accession>V6TTD6</accession>
<evidence type="ECO:0000256" key="11">
    <source>
        <dbReference type="RuleBase" id="RU810713"/>
    </source>
</evidence>
<dbReference type="GO" id="GO:0019856">
    <property type="term" value="P:pyrimidine nucleobase biosynthetic process"/>
    <property type="evidence" value="ECO:0007669"/>
    <property type="project" value="TreeGrafter"/>
</dbReference>
<dbReference type="InterPro" id="IPR027417">
    <property type="entry name" value="P-loop_NTPase"/>
</dbReference>
<dbReference type="SUPFAM" id="SSF52540">
    <property type="entry name" value="P-loop containing nucleoside triphosphate hydrolases"/>
    <property type="match status" value="1"/>
</dbReference>
<evidence type="ECO:0000256" key="9">
    <source>
        <dbReference type="ARBA" id="ARBA00022975"/>
    </source>
</evidence>
<dbReference type="GO" id="GO:0042802">
    <property type="term" value="F:identical protein binding"/>
    <property type="evidence" value="ECO:0007669"/>
    <property type="project" value="TreeGrafter"/>
</dbReference>
<dbReference type="Pfam" id="PF00117">
    <property type="entry name" value="GATase"/>
    <property type="match status" value="1"/>
</dbReference>
<keyword evidence="4" id="KW-0479">Metal-binding</keyword>
<name>V6TTD6_GIAIN</name>
<dbReference type="GO" id="GO:0005524">
    <property type="term" value="F:ATP binding"/>
    <property type="evidence" value="ECO:0007669"/>
    <property type="project" value="UniProtKB-KW"/>
</dbReference>
<dbReference type="EMBL" id="AHHH01000118">
    <property type="protein sequence ID" value="ESU41617.1"/>
    <property type="molecule type" value="Genomic_DNA"/>
</dbReference>
<keyword evidence="7" id="KW-0460">Magnesium</keyword>
<feature type="domain" description="Glutamine amidotransferase" evidence="13">
    <location>
        <begin position="434"/>
        <end position="700"/>
    </location>
</feature>
<dbReference type="InterPro" id="IPR029062">
    <property type="entry name" value="Class_I_gatase-like"/>
</dbReference>
<proteinExistence type="inferred from homology"/>
<dbReference type="InterPro" id="IPR004468">
    <property type="entry name" value="CTP_synthase"/>
</dbReference>
<keyword evidence="6 11" id="KW-0067">ATP-binding</keyword>
<gene>
    <name evidence="15" type="ORF">GSB_17587</name>
</gene>
<dbReference type="CDD" id="cd03113">
    <property type="entry name" value="CTPS_N"/>
    <property type="match status" value="1"/>
</dbReference>
<dbReference type="CDD" id="cd01746">
    <property type="entry name" value="GATase1_CTP_Synthase"/>
    <property type="match status" value="1"/>
</dbReference>
<evidence type="ECO:0000256" key="1">
    <source>
        <dbReference type="ARBA" id="ARBA00005171"/>
    </source>
</evidence>